<keyword evidence="3" id="KW-1185">Reference proteome</keyword>
<name>A0ABT1JDU2_ACTCY</name>
<evidence type="ECO:0000313" key="2">
    <source>
        <dbReference type="EMBL" id="MCP2330657.1"/>
    </source>
</evidence>
<keyword evidence="1" id="KW-0812">Transmembrane</keyword>
<keyword evidence="1" id="KW-1133">Transmembrane helix</keyword>
<reference evidence="2 3" key="1">
    <citation type="submission" date="2013-07" db="EMBL/GenBank/DDBJ databases">
        <authorList>
            <consortium name="DOE Joint Genome Institute"/>
            <person name="Reeve W."/>
            <person name="Huntemann M."/>
            <person name="Han J."/>
            <person name="Chen A."/>
            <person name="Kyrpides N."/>
            <person name="Mavromatis K."/>
            <person name="Markowitz V."/>
            <person name="Palaniappan K."/>
            <person name="Ivanova N."/>
            <person name="Schaumberg A."/>
            <person name="Pati A."/>
            <person name="Liolios K."/>
            <person name="Nordberg H.P."/>
            <person name="Cantor M.N."/>
            <person name="Hua S.X."/>
            <person name="Woyke T."/>
        </authorList>
    </citation>
    <scope>NUCLEOTIDE SEQUENCE [LARGE SCALE GENOMIC DNA]</scope>
    <source>
        <strain evidence="2 3">DSM 43889</strain>
    </source>
</reference>
<gene>
    <name evidence="2" type="ORF">G443_000927</name>
</gene>
<protein>
    <submittedName>
        <fullName evidence="2">Uncharacterized protein</fullName>
    </submittedName>
</protein>
<organism evidence="2 3">
    <name type="scientific">Actinoalloteichus caeruleus DSM 43889</name>
    <dbReference type="NCBI Taxonomy" id="1120930"/>
    <lineage>
        <taxon>Bacteria</taxon>
        <taxon>Bacillati</taxon>
        <taxon>Actinomycetota</taxon>
        <taxon>Actinomycetes</taxon>
        <taxon>Pseudonocardiales</taxon>
        <taxon>Pseudonocardiaceae</taxon>
        <taxon>Actinoalloteichus</taxon>
        <taxon>Actinoalloteichus cyanogriseus</taxon>
    </lineage>
</organism>
<feature type="transmembrane region" description="Helical" evidence="1">
    <location>
        <begin position="70"/>
        <end position="91"/>
    </location>
</feature>
<comment type="caution">
    <text evidence="2">The sequence shown here is derived from an EMBL/GenBank/DDBJ whole genome shotgun (WGS) entry which is preliminary data.</text>
</comment>
<proteinExistence type="predicted"/>
<evidence type="ECO:0000256" key="1">
    <source>
        <dbReference type="SAM" id="Phobius"/>
    </source>
</evidence>
<feature type="transmembrane region" description="Helical" evidence="1">
    <location>
        <begin position="131"/>
        <end position="155"/>
    </location>
</feature>
<keyword evidence="1" id="KW-0472">Membrane</keyword>
<evidence type="ECO:0000313" key="3">
    <source>
        <dbReference type="Proteomes" id="UP000791080"/>
    </source>
</evidence>
<feature type="transmembrane region" description="Helical" evidence="1">
    <location>
        <begin position="98"/>
        <end position="119"/>
    </location>
</feature>
<dbReference type="EMBL" id="AUBJ02000001">
    <property type="protein sequence ID" value="MCP2330657.1"/>
    <property type="molecule type" value="Genomic_DNA"/>
</dbReference>
<dbReference type="RefSeq" id="WP_081715690.1">
    <property type="nucleotide sequence ID" value="NZ_AUBJ02000001.1"/>
</dbReference>
<sequence length="178" mass="18919">MTREPAETRPRGSGAVRDPRLRAVTAWACLVFTIGTGLHNFVVLDVDLMVRTMVLAGATPERASADAAGFLSGLQLVGTLFVLGNAVGVLAHWLDRAWLFWFVVVVNLGQAAGVVLVPVESLEAAFQLYGPLGLVPTVVTDGGALVLVAVLAVSYARTRVPWGRRVQPAPGRRGAPRR</sequence>
<feature type="transmembrane region" description="Helical" evidence="1">
    <location>
        <begin position="21"/>
        <end position="43"/>
    </location>
</feature>
<accession>A0ABT1JDU2</accession>
<reference evidence="2 3" key="2">
    <citation type="submission" date="2022-06" db="EMBL/GenBank/DDBJ databases">
        <title>Genomic Encyclopedia of Type Strains, Phase I: the one thousand microbial genomes (KMG-I) project.</title>
        <authorList>
            <person name="Kyrpides N."/>
        </authorList>
    </citation>
    <scope>NUCLEOTIDE SEQUENCE [LARGE SCALE GENOMIC DNA]</scope>
    <source>
        <strain evidence="2 3">DSM 43889</strain>
    </source>
</reference>
<dbReference type="Proteomes" id="UP000791080">
    <property type="component" value="Unassembled WGS sequence"/>
</dbReference>